<gene>
    <name evidence="2" type="ORF">SDC9_153911</name>
</gene>
<reference evidence="2" key="1">
    <citation type="submission" date="2019-08" db="EMBL/GenBank/DDBJ databases">
        <authorList>
            <person name="Kucharzyk K."/>
            <person name="Murdoch R.W."/>
            <person name="Higgins S."/>
            <person name="Loffler F."/>
        </authorList>
    </citation>
    <scope>NUCLEOTIDE SEQUENCE</scope>
</reference>
<dbReference type="InterPro" id="IPR029039">
    <property type="entry name" value="Flavoprotein-like_sf"/>
</dbReference>
<protein>
    <recommendedName>
        <fullName evidence="1">NADPH-dependent FMN reductase-like domain-containing protein</fullName>
    </recommendedName>
</protein>
<organism evidence="2">
    <name type="scientific">bioreactor metagenome</name>
    <dbReference type="NCBI Taxonomy" id="1076179"/>
    <lineage>
        <taxon>unclassified sequences</taxon>
        <taxon>metagenomes</taxon>
        <taxon>ecological metagenomes</taxon>
    </lineage>
</organism>
<dbReference type="InterPro" id="IPR005025">
    <property type="entry name" value="FMN_Rdtase-like_dom"/>
</dbReference>
<dbReference type="SUPFAM" id="SSF52218">
    <property type="entry name" value="Flavoproteins"/>
    <property type="match status" value="1"/>
</dbReference>
<evidence type="ECO:0000313" key="2">
    <source>
        <dbReference type="EMBL" id="MPN06655.1"/>
    </source>
</evidence>
<comment type="caution">
    <text evidence="2">The sequence shown here is derived from an EMBL/GenBank/DDBJ whole genome shotgun (WGS) entry which is preliminary data.</text>
</comment>
<dbReference type="AlphaFoldDB" id="A0A645EX81"/>
<evidence type="ECO:0000259" key="1">
    <source>
        <dbReference type="Pfam" id="PF03358"/>
    </source>
</evidence>
<dbReference type="Pfam" id="PF03358">
    <property type="entry name" value="FMN_red"/>
    <property type="match status" value="1"/>
</dbReference>
<dbReference type="GO" id="GO:0016491">
    <property type="term" value="F:oxidoreductase activity"/>
    <property type="evidence" value="ECO:0007669"/>
    <property type="project" value="InterPro"/>
</dbReference>
<feature type="domain" description="NADPH-dependent FMN reductase-like" evidence="1">
    <location>
        <begin position="1"/>
        <end position="48"/>
    </location>
</feature>
<accession>A0A645EX81</accession>
<dbReference type="EMBL" id="VSSQ01052585">
    <property type="protein sequence ID" value="MPN06655.1"/>
    <property type="molecule type" value="Genomic_DNA"/>
</dbReference>
<proteinExistence type="predicted"/>
<name>A0A645EX81_9ZZZZ</name>
<sequence>MKVLLVNGSPHEKGCTYTALGETAKTLNEEGIATEVFLDRHQAAVGVCRLQGLCKAGPLRIQRLRE</sequence>